<keyword evidence="4" id="KW-0963">Cytoplasm</keyword>
<keyword evidence="8" id="KW-0645">Protease</keyword>
<dbReference type="HOGENOM" id="CLU_064886_2_0_6"/>
<dbReference type="InterPro" id="IPR022496">
    <property type="entry name" value="T6A_TsaB"/>
</dbReference>
<keyword evidence="5" id="KW-0819">tRNA processing</keyword>
<protein>
    <recommendedName>
        <fullName evidence="3">tRNA threonylcarbamoyladenosine biosynthesis protein TsaB</fullName>
    </recommendedName>
    <alternativeName>
        <fullName evidence="6">t(6)A37 threonylcarbamoyladenosine biosynthesis protein TsaB</fullName>
    </alternativeName>
</protein>
<dbReference type="PATRIC" id="fig|754477.3.peg.204"/>
<proteinExistence type="inferred from homology"/>
<dbReference type="EMBL" id="CP003380">
    <property type="protein sequence ID" value="AFJ01385.1"/>
    <property type="molecule type" value="Genomic_DNA"/>
</dbReference>
<name>I1YEP2_METFJ</name>
<dbReference type="Gene3D" id="3.30.420.40">
    <property type="match status" value="2"/>
</dbReference>
<dbReference type="Pfam" id="PF00814">
    <property type="entry name" value="TsaD"/>
    <property type="match status" value="1"/>
</dbReference>
<dbReference type="eggNOG" id="COG1214">
    <property type="taxonomic scope" value="Bacteria"/>
</dbReference>
<dbReference type="CDD" id="cd24032">
    <property type="entry name" value="ASKHA_NBD_TsaB"/>
    <property type="match status" value="1"/>
</dbReference>
<evidence type="ECO:0000256" key="5">
    <source>
        <dbReference type="ARBA" id="ARBA00022694"/>
    </source>
</evidence>
<dbReference type="Proteomes" id="UP000009145">
    <property type="component" value="Chromosome"/>
</dbReference>
<dbReference type="GO" id="GO:0008233">
    <property type="term" value="F:peptidase activity"/>
    <property type="evidence" value="ECO:0007669"/>
    <property type="project" value="UniProtKB-KW"/>
</dbReference>
<sequence>MKLLALDTCTENCSVAVYRHGEVFLAHEIAGQKHSERILNMIDSVLGQAGLTLSEMDALVFGRGPGSFTGVRIGVAVAQGIAFARTLPVIPISTLAATAQQTYLHTNVKNISVALDARMGEVYHADFVVENEVVIPLSEERVCPPEQVTLADTRIWTAAGNGWSIYPAQLQQRLQHQLAEIRDSAFPDAASMLPLAVSQYQSGNMLSADQALPVYLRNNVARKKAPQT</sequence>
<evidence type="ECO:0000256" key="1">
    <source>
        <dbReference type="ARBA" id="ARBA00004496"/>
    </source>
</evidence>
<reference evidence="8 9" key="1">
    <citation type="journal article" date="2012" name="J. Bacteriol.">
        <title>Complete genome sequences of Methylophaga sp. strain JAM1 and Methylophaga sp. strain JAM7.</title>
        <authorList>
            <person name="Villeneuve C."/>
            <person name="Martineau C."/>
            <person name="Mauffrey F."/>
            <person name="Villemur R."/>
        </authorList>
    </citation>
    <scope>NUCLEOTIDE SEQUENCE [LARGE SCALE GENOMIC DNA]</scope>
    <source>
        <strain evidence="8 9">JAM7</strain>
    </source>
</reference>
<dbReference type="FunFam" id="3.30.420.40:FF:000097">
    <property type="entry name" value="tRNA threonylcarbamoyladenosine biosynthesis protein TsaB"/>
    <property type="match status" value="1"/>
</dbReference>
<gene>
    <name evidence="8" type="ordered locus">Q7C_204</name>
</gene>
<dbReference type="STRING" id="754477.Q7C_204"/>
<dbReference type="GO" id="GO:0005829">
    <property type="term" value="C:cytosol"/>
    <property type="evidence" value="ECO:0007669"/>
    <property type="project" value="TreeGrafter"/>
</dbReference>
<dbReference type="InterPro" id="IPR043129">
    <property type="entry name" value="ATPase_NBD"/>
</dbReference>
<keyword evidence="9" id="KW-1185">Reference proteome</keyword>
<evidence type="ECO:0000256" key="6">
    <source>
        <dbReference type="ARBA" id="ARBA00032446"/>
    </source>
</evidence>
<evidence type="ECO:0000259" key="7">
    <source>
        <dbReference type="Pfam" id="PF00814"/>
    </source>
</evidence>
<dbReference type="OrthoDB" id="9809995at2"/>
<dbReference type="PANTHER" id="PTHR11735">
    <property type="entry name" value="TRNA N6-ADENOSINE THREONYLCARBAMOYLTRANSFERASE"/>
    <property type="match status" value="1"/>
</dbReference>
<evidence type="ECO:0000256" key="2">
    <source>
        <dbReference type="ARBA" id="ARBA00010493"/>
    </source>
</evidence>
<accession>I1YEP2</accession>
<dbReference type="GO" id="GO:0002949">
    <property type="term" value="P:tRNA threonylcarbamoyladenosine modification"/>
    <property type="evidence" value="ECO:0007669"/>
    <property type="project" value="InterPro"/>
</dbReference>
<evidence type="ECO:0000313" key="9">
    <source>
        <dbReference type="Proteomes" id="UP000009145"/>
    </source>
</evidence>
<evidence type="ECO:0000256" key="3">
    <source>
        <dbReference type="ARBA" id="ARBA00019012"/>
    </source>
</evidence>
<dbReference type="RefSeq" id="WP_014702835.1">
    <property type="nucleotide sequence ID" value="NC_017856.1"/>
</dbReference>
<dbReference type="InterPro" id="IPR000905">
    <property type="entry name" value="Gcp-like_dom"/>
</dbReference>
<dbReference type="KEGG" id="mec:Q7C_204"/>
<dbReference type="NCBIfam" id="TIGR03725">
    <property type="entry name" value="T6A_YeaZ"/>
    <property type="match status" value="1"/>
</dbReference>
<comment type="subcellular location">
    <subcellularLocation>
        <location evidence="1">Cytoplasm</location>
    </subcellularLocation>
</comment>
<keyword evidence="8" id="KW-0378">Hydrolase</keyword>
<evidence type="ECO:0000256" key="4">
    <source>
        <dbReference type="ARBA" id="ARBA00022490"/>
    </source>
</evidence>
<evidence type="ECO:0000313" key="8">
    <source>
        <dbReference type="EMBL" id="AFJ01385.1"/>
    </source>
</evidence>
<dbReference type="PANTHER" id="PTHR11735:SF11">
    <property type="entry name" value="TRNA THREONYLCARBAMOYLADENOSINE BIOSYNTHESIS PROTEIN TSAB"/>
    <property type="match status" value="1"/>
</dbReference>
<organism evidence="8 9">
    <name type="scientific">Methylophaga frappieri (strain ATCC BAA-2434 / DSM 25690 / JAM7)</name>
    <dbReference type="NCBI Taxonomy" id="754477"/>
    <lineage>
        <taxon>Bacteria</taxon>
        <taxon>Pseudomonadati</taxon>
        <taxon>Pseudomonadota</taxon>
        <taxon>Gammaproteobacteria</taxon>
        <taxon>Thiotrichales</taxon>
        <taxon>Piscirickettsiaceae</taxon>
        <taxon>Methylophaga</taxon>
    </lineage>
</organism>
<comment type="similarity">
    <text evidence="2">Belongs to the KAE1 / TsaD family. TsaB subfamily.</text>
</comment>
<feature type="domain" description="Gcp-like" evidence="7">
    <location>
        <begin position="28"/>
        <end position="223"/>
    </location>
</feature>
<dbReference type="AlphaFoldDB" id="I1YEP2"/>
<dbReference type="GO" id="GO:0006508">
    <property type="term" value="P:proteolysis"/>
    <property type="evidence" value="ECO:0007669"/>
    <property type="project" value="UniProtKB-KW"/>
</dbReference>
<dbReference type="SUPFAM" id="SSF53067">
    <property type="entry name" value="Actin-like ATPase domain"/>
    <property type="match status" value="2"/>
</dbReference>